<evidence type="ECO:0000256" key="2">
    <source>
        <dbReference type="ARBA" id="ARBA00005308"/>
    </source>
</evidence>
<evidence type="ECO:0000256" key="4">
    <source>
        <dbReference type="ARBA" id="ARBA00022989"/>
    </source>
</evidence>
<dbReference type="PANTHER" id="PTHR31815:SF3">
    <property type="entry name" value="TRANSMEMBRANE PROTEIN 200B"/>
    <property type="match status" value="1"/>
</dbReference>
<feature type="compositionally biased region" description="Basic and acidic residues" evidence="6">
    <location>
        <begin position="198"/>
        <end position="212"/>
    </location>
</feature>
<evidence type="ECO:0000256" key="3">
    <source>
        <dbReference type="ARBA" id="ARBA00022692"/>
    </source>
</evidence>
<comment type="subcellular location">
    <subcellularLocation>
        <location evidence="1">Membrane</location>
        <topology evidence="1">Multi-pass membrane protein</topology>
    </subcellularLocation>
</comment>
<dbReference type="PANTHER" id="PTHR31815">
    <property type="entry name" value="AGAP005329-PA"/>
    <property type="match status" value="1"/>
</dbReference>
<dbReference type="Pfam" id="PF10177">
    <property type="entry name" value="DUF2371"/>
    <property type="match status" value="1"/>
</dbReference>
<feature type="transmembrane region" description="Helical" evidence="7">
    <location>
        <begin position="52"/>
        <end position="75"/>
    </location>
</feature>
<evidence type="ECO:0000313" key="8">
    <source>
        <dbReference type="EMBL" id="KAK7886779.1"/>
    </source>
</evidence>
<feature type="compositionally biased region" description="Low complexity" evidence="6">
    <location>
        <begin position="161"/>
        <end position="170"/>
    </location>
</feature>
<dbReference type="AlphaFoldDB" id="A0AAW0MYY1"/>
<keyword evidence="3 7" id="KW-0812">Transmembrane</keyword>
<evidence type="ECO:0000313" key="9">
    <source>
        <dbReference type="Proteomes" id="UP001460270"/>
    </source>
</evidence>
<feature type="region of interest" description="Disordered" evidence="6">
    <location>
        <begin position="1"/>
        <end position="22"/>
    </location>
</feature>
<comment type="similarity">
    <text evidence="2">Belongs to the TMEM200 family.</text>
</comment>
<reference evidence="9" key="1">
    <citation type="submission" date="2024-04" db="EMBL/GenBank/DDBJ databases">
        <title>Salinicola lusitanus LLJ914,a marine bacterium isolated from the Okinawa Trough.</title>
        <authorList>
            <person name="Li J."/>
        </authorList>
    </citation>
    <scope>NUCLEOTIDE SEQUENCE [LARGE SCALE GENOMIC DNA]</scope>
</reference>
<evidence type="ECO:0000256" key="1">
    <source>
        <dbReference type="ARBA" id="ARBA00004141"/>
    </source>
</evidence>
<evidence type="ECO:0000256" key="5">
    <source>
        <dbReference type="ARBA" id="ARBA00023136"/>
    </source>
</evidence>
<protein>
    <recommendedName>
        <fullName evidence="10">Transmembrane protein 200B</fullName>
    </recommendedName>
</protein>
<organism evidence="8 9">
    <name type="scientific">Mugilogobius chulae</name>
    <name type="common">yellowstripe goby</name>
    <dbReference type="NCBI Taxonomy" id="88201"/>
    <lineage>
        <taxon>Eukaryota</taxon>
        <taxon>Metazoa</taxon>
        <taxon>Chordata</taxon>
        <taxon>Craniata</taxon>
        <taxon>Vertebrata</taxon>
        <taxon>Euteleostomi</taxon>
        <taxon>Actinopterygii</taxon>
        <taxon>Neopterygii</taxon>
        <taxon>Teleostei</taxon>
        <taxon>Neoteleostei</taxon>
        <taxon>Acanthomorphata</taxon>
        <taxon>Gobiaria</taxon>
        <taxon>Gobiiformes</taxon>
        <taxon>Gobioidei</taxon>
        <taxon>Gobiidae</taxon>
        <taxon>Gobionellinae</taxon>
        <taxon>Mugilogobius</taxon>
    </lineage>
</organism>
<keyword evidence="4 7" id="KW-1133">Transmembrane helix</keyword>
<comment type="caution">
    <text evidence="8">The sequence shown here is derived from an EMBL/GenBank/DDBJ whole genome shotgun (WGS) entry which is preliminary data.</text>
</comment>
<accession>A0AAW0MYY1</accession>
<feature type="compositionally biased region" description="Pro residues" evidence="6">
    <location>
        <begin position="171"/>
        <end position="184"/>
    </location>
</feature>
<gene>
    <name evidence="8" type="ORF">WMY93_026400</name>
</gene>
<name>A0AAW0MYY1_9GOBI</name>
<feature type="transmembrane region" description="Helical" evidence="7">
    <location>
        <begin position="95"/>
        <end position="116"/>
    </location>
</feature>
<sequence length="268" mass="28361">MTAAASPVCSPSSSKSSSSSSALAGTCPASCHRHLKKSRTLRPPLPLRSAPGVWLMLGGCVVLVGMCVAVAGYVSAPPKPAVGGRGSTHVERMKLAGPIVMGIGLFIFICAATLLYENRDRAVKRQEKFDDLEDLKGGMGWEDSFGGHDGEQAAWATPTHLLPLSPNTKSPSPPLPTLAPPPQRSKPSKPVVTSLQRDSSEKENAEGKRGMEKGQTLLACVLYHHEPRPQPPSSPCPSVSHSSVCSDSYNPMEVNYSTRTASILPAEI</sequence>
<evidence type="ECO:0000256" key="7">
    <source>
        <dbReference type="SAM" id="Phobius"/>
    </source>
</evidence>
<dbReference type="EMBL" id="JBBPFD010000019">
    <property type="protein sequence ID" value="KAK7886779.1"/>
    <property type="molecule type" value="Genomic_DNA"/>
</dbReference>
<evidence type="ECO:0000256" key="6">
    <source>
        <dbReference type="SAM" id="MobiDB-lite"/>
    </source>
</evidence>
<dbReference type="Proteomes" id="UP001460270">
    <property type="component" value="Unassembled WGS sequence"/>
</dbReference>
<keyword evidence="5 7" id="KW-0472">Membrane</keyword>
<dbReference type="InterPro" id="IPR018787">
    <property type="entry name" value="DUF2371_TMEM200"/>
</dbReference>
<dbReference type="GO" id="GO:0016020">
    <property type="term" value="C:membrane"/>
    <property type="evidence" value="ECO:0007669"/>
    <property type="project" value="UniProtKB-SubCell"/>
</dbReference>
<keyword evidence="9" id="KW-1185">Reference proteome</keyword>
<proteinExistence type="inferred from homology"/>
<evidence type="ECO:0008006" key="10">
    <source>
        <dbReference type="Google" id="ProtNLM"/>
    </source>
</evidence>
<feature type="region of interest" description="Disordered" evidence="6">
    <location>
        <begin position="161"/>
        <end position="213"/>
    </location>
</feature>